<keyword evidence="3 5" id="KW-1133">Transmembrane helix</keyword>
<dbReference type="PROSITE" id="PS50850">
    <property type="entry name" value="MFS"/>
    <property type="match status" value="1"/>
</dbReference>
<dbReference type="PANTHER" id="PTHR11662">
    <property type="entry name" value="SOLUTE CARRIER FAMILY 17"/>
    <property type="match status" value="1"/>
</dbReference>
<evidence type="ECO:0000256" key="3">
    <source>
        <dbReference type="ARBA" id="ARBA00022989"/>
    </source>
</evidence>
<feature type="transmembrane region" description="Helical" evidence="5">
    <location>
        <begin position="91"/>
        <end position="115"/>
    </location>
</feature>
<evidence type="ECO:0000256" key="5">
    <source>
        <dbReference type="SAM" id="Phobius"/>
    </source>
</evidence>
<sequence length="144" mass="15394">MGYVHRWIVSLVVKFVNIQGSYEWPIETQGYIVGATFLADLRLVPGGMLSTLPSGLAIDRYSIRHLLLVSVLLLSSASVLMPLSAELIGPYGAMALRFVMGVGEGVMIPGINGMLTGWIPSHEKSTAASLFTSGNQLAGESQND</sequence>
<dbReference type="Proteomes" id="UP000270094">
    <property type="component" value="Unassembled WGS sequence"/>
</dbReference>
<dbReference type="AlphaFoldDB" id="A0A3P7JXR7"/>
<evidence type="ECO:0000256" key="4">
    <source>
        <dbReference type="ARBA" id="ARBA00023136"/>
    </source>
</evidence>
<dbReference type="InterPro" id="IPR020846">
    <property type="entry name" value="MFS_dom"/>
</dbReference>
<name>A0A3P7JXR7_STRVU</name>
<dbReference type="InterPro" id="IPR036259">
    <property type="entry name" value="MFS_trans_sf"/>
</dbReference>
<protein>
    <recommendedName>
        <fullName evidence="6">Major facilitator superfamily (MFS) profile domain-containing protein</fullName>
    </recommendedName>
</protein>
<dbReference type="Pfam" id="PF07690">
    <property type="entry name" value="MFS_1"/>
    <property type="match status" value="1"/>
</dbReference>
<dbReference type="GO" id="GO:0016020">
    <property type="term" value="C:membrane"/>
    <property type="evidence" value="ECO:0007669"/>
    <property type="project" value="UniProtKB-SubCell"/>
</dbReference>
<dbReference type="GO" id="GO:0006820">
    <property type="term" value="P:monoatomic anion transport"/>
    <property type="evidence" value="ECO:0007669"/>
    <property type="project" value="TreeGrafter"/>
</dbReference>
<proteinExistence type="predicted"/>
<dbReference type="GO" id="GO:0022857">
    <property type="term" value="F:transmembrane transporter activity"/>
    <property type="evidence" value="ECO:0007669"/>
    <property type="project" value="InterPro"/>
</dbReference>
<feature type="transmembrane region" description="Helical" evidence="5">
    <location>
        <begin position="66"/>
        <end position="85"/>
    </location>
</feature>
<dbReference type="OrthoDB" id="2985014at2759"/>
<keyword evidence="2 5" id="KW-0812">Transmembrane</keyword>
<evidence type="ECO:0000256" key="2">
    <source>
        <dbReference type="ARBA" id="ARBA00022692"/>
    </source>
</evidence>
<keyword evidence="4 5" id="KW-0472">Membrane</keyword>
<evidence type="ECO:0000256" key="1">
    <source>
        <dbReference type="ARBA" id="ARBA00004141"/>
    </source>
</evidence>
<keyword evidence="8" id="KW-1185">Reference proteome</keyword>
<dbReference type="EMBL" id="UYYB01132120">
    <property type="protein sequence ID" value="VDM84679.1"/>
    <property type="molecule type" value="Genomic_DNA"/>
</dbReference>
<gene>
    <name evidence="7" type="ORF">SVUK_LOCUS19677</name>
</gene>
<reference evidence="7 8" key="1">
    <citation type="submission" date="2018-11" db="EMBL/GenBank/DDBJ databases">
        <authorList>
            <consortium name="Pathogen Informatics"/>
        </authorList>
    </citation>
    <scope>NUCLEOTIDE SEQUENCE [LARGE SCALE GENOMIC DNA]</scope>
</reference>
<dbReference type="InterPro" id="IPR011701">
    <property type="entry name" value="MFS"/>
</dbReference>
<feature type="domain" description="Major facilitator superfamily (MFS) profile" evidence="6">
    <location>
        <begin position="1"/>
        <end position="144"/>
    </location>
</feature>
<accession>A0A3P7JXR7</accession>
<dbReference type="PANTHER" id="PTHR11662:SF60">
    <property type="entry name" value="MAJOR FACILITATOR SUPERFAMILY (MFS) PROFILE DOMAIN-CONTAINING PROTEIN"/>
    <property type="match status" value="1"/>
</dbReference>
<dbReference type="Gene3D" id="1.20.1250.20">
    <property type="entry name" value="MFS general substrate transporter like domains"/>
    <property type="match status" value="1"/>
</dbReference>
<evidence type="ECO:0000259" key="6">
    <source>
        <dbReference type="PROSITE" id="PS50850"/>
    </source>
</evidence>
<evidence type="ECO:0000313" key="8">
    <source>
        <dbReference type="Proteomes" id="UP000270094"/>
    </source>
</evidence>
<dbReference type="SUPFAM" id="SSF103473">
    <property type="entry name" value="MFS general substrate transporter"/>
    <property type="match status" value="1"/>
</dbReference>
<evidence type="ECO:0000313" key="7">
    <source>
        <dbReference type="EMBL" id="VDM84679.1"/>
    </source>
</evidence>
<organism evidence="7 8">
    <name type="scientific">Strongylus vulgaris</name>
    <name type="common">Blood worm</name>
    <dbReference type="NCBI Taxonomy" id="40348"/>
    <lineage>
        <taxon>Eukaryota</taxon>
        <taxon>Metazoa</taxon>
        <taxon>Ecdysozoa</taxon>
        <taxon>Nematoda</taxon>
        <taxon>Chromadorea</taxon>
        <taxon>Rhabditida</taxon>
        <taxon>Rhabditina</taxon>
        <taxon>Rhabditomorpha</taxon>
        <taxon>Strongyloidea</taxon>
        <taxon>Strongylidae</taxon>
        <taxon>Strongylus</taxon>
    </lineage>
</organism>
<comment type="subcellular location">
    <subcellularLocation>
        <location evidence="1">Membrane</location>
        <topology evidence="1">Multi-pass membrane protein</topology>
    </subcellularLocation>
</comment>
<dbReference type="InterPro" id="IPR050382">
    <property type="entry name" value="MFS_Na/Anion_cotransporter"/>
</dbReference>